<evidence type="ECO:0000313" key="3">
    <source>
        <dbReference type="Proteomes" id="UP000283269"/>
    </source>
</evidence>
<name>A0A409XE12_PSICY</name>
<keyword evidence="3" id="KW-1185">Reference proteome</keyword>
<accession>A0A409XE12</accession>
<protein>
    <submittedName>
        <fullName evidence="2">Uncharacterized protein</fullName>
    </submittedName>
</protein>
<evidence type="ECO:0000256" key="1">
    <source>
        <dbReference type="SAM" id="MobiDB-lite"/>
    </source>
</evidence>
<reference evidence="2 3" key="1">
    <citation type="journal article" date="2018" name="Evol. Lett.">
        <title>Horizontal gene cluster transfer increased hallucinogenic mushroom diversity.</title>
        <authorList>
            <person name="Reynolds H.T."/>
            <person name="Vijayakumar V."/>
            <person name="Gluck-Thaler E."/>
            <person name="Korotkin H.B."/>
            <person name="Matheny P.B."/>
            <person name="Slot J.C."/>
        </authorList>
    </citation>
    <scope>NUCLEOTIDE SEQUENCE [LARGE SCALE GENOMIC DNA]</scope>
    <source>
        <strain evidence="2 3">2631</strain>
    </source>
</reference>
<proteinExistence type="predicted"/>
<organism evidence="2 3">
    <name type="scientific">Psilocybe cyanescens</name>
    <dbReference type="NCBI Taxonomy" id="93625"/>
    <lineage>
        <taxon>Eukaryota</taxon>
        <taxon>Fungi</taxon>
        <taxon>Dikarya</taxon>
        <taxon>Basidiomycota</taxon>
        <taxon>Agaricomycotina</taxon>
        <taxon>Agaricomycetes</taxon>
        <taxon>Agaricomycetidae</taxon>
        <taxon>Agaricales</taxon>
        <taxon>Agaricineae</taxon>
        <taxon>Strophariaceae</taxon>
        <taxon>Psilocybe</taxon>
    </lineage>
</organism>
<dbReference type="Proteomes" id="UP000283269">
    <property type="component" value="Unassembled WGS sequence"/>
</dbReference>
<sequence>MPELRSSAASKGDLLRPRSGKSEWSNPTSFSYAMTASKANFTPTNSKFNSSSSSEIRRALLNALGERIVGKGE</sequence>
<dbReference type="AlphaFoldDB" id="A0A409XE12"/>
<comment type="caution">
    <text evidence="2">The sequence shown here is derived from an EMBL/GenBank/DDBJ whole genome shotgun (WGS) entry which is preliminary data.</text>
</comment>
<evidence type="ECO:0000313" key="2">
    <source>
        <dbReference type="EMBL" id="PPQ89012.1"/>
    </source>
</evidence>
<gene>
    <name evidence="2" type="ORF">CVT25_005110</name>
</gene>
<feature type="region of interest" description="Disordered" evidence="1">
    <location>
        <begin position="1"/>
        <end position="27"/>
    </location>
</feature>
<dbReference type="EMBL" id="NHYD01001970">
    <property type="protein sequence ID" value="PPQ89012.1"/>
    <property type="molecule type" value="Genomic_DNA"/>
</dbReference>
<dbReference type="InParanoid" id="A0A409XE12"/>